<dbReference type="GO" id="GO:0016757">
    <property type="term" value="F:glycosyltransferase activity"/>
    <property type="evidence" value="ECO:0007669"/>
    <property type="project" value="InterPro"/>
</dbReference>
<comment type="caution">
    <text evidence="2">The sequence shown here is derived from an EMBL/GenBank/DDBJ whole genome shotgun (WGS) entry which is preliminary data.</text>
</comment>
<accession>A0A8J2UF64</accession>
<dbReference type="InterPro" id="IPR050194">
    <property type="entry name" value="Glycosyltransferase_grp1"/>
</dbReference>
<keyword evidence="3" id="KW-1185">Reference proteome</keyword>
<organism evidence="2 3">
    <name type="scientific">Puia dinghuensis</name>
    <dbReference type="NCBI Taxonomy" id="1792502"/>
    <lineage>
        <taxon>Bacteria</taxon>
        <taxon>Pseudomonadati</taxon>
        <taxon>Bacteroidota</taxon>
        <taxon>Chitinophagia</taxon>
        <taxon>Chitinophagales</taxon>
        <taxon>Chitinophagaceae</taxon>
        <taxon>Puia</taxon>
    </lineage>
</organism>
<evidence type="ECO:0000313" key="2">
    <source>
        <dbReference type="EMBL" id="GGB08425.1"/>
    </source>
</evidence>
<sequence>MSNKKKILLFTDWYEPGYKAGGPVRSCTNFATVMQDSFSIFILTSDRDLGDSTPYPAIEPDAWMKRGPDLQVWYAGPGKLTAGQIGRLVREIAPDYVYLNSMYSWNFTILPLLVKWSGRLPGEWVLAPRGMLHQGAMHFKPAKKKLFLGLLKTTGVTRRLTFQATDEQEQKDIQRYFPAGRVVVLPNFTQTGPVEWRPIPKSVGTLCCVFISRLAAKKNLLFLLDVLRDWPADTSLLLTLRGDLEDQDYWQQCQAAIATLPASVRVSYEGAVPHVEVTQVLQQHHIFVLPTLGENFGHAIFEAMMAGKPVLISNKTPWLQLEPKKAGHDLPLDRSAFRQALQFYAAMDQSVYDEWSRSAYNYARTMQEAGDLKEDYKTLLFS</sequence>
<proteinExistence type="predicted"/>
<dbReference type="RefSeq" id="WP_188934025.1">
    <property type="nucleotide sequence ID" value="NZ_BMJC01000004.1"/>
</dbReference>
<dbReference type="InterPro" id="IPR001296">
    <property type="entry name" value="Glyco_trans_1"/>
</dbReference>
<dbReference type="EMBL" id="BMJC01000004">
    <property type="protein sequence ID" value="GGB08425.1"/>
    <property type="molecule type" value="Genomic_DNA"/>
</dbReference>
<dbReference type="CDD" id="cd03801">
    <property type="entry name" value="GT4_PimA-like"/>
    <property type="match status" value="1"/>
</dbReference>
<feature type="domain" description="Glycosyl transferase family 1" evidence="1">
    <location>
        <begin position="208"/>
        <end position="316"/>
    </location>
</feature>
<evidence type="ECO:0000313" key="3">
    <source>
        <dbReference type="Proteomes" id="UP000607559"/>
    </source>
</evidence>
<evidence type="ECO:0000259" key="1">
    <source>
        <dbReference type="Pfam" id="PF00534"/>
    </source>
</evidence>
<name>A0A8J2UF64_9BACT</name>
<dbReference type="SUPFAM" id="SSF53756">
    <property type="entry name" value="UDP-Glycosyltransferase/glycogen phosphorylase"/>
    <property type="match status" value="1"/>
</dbReference>
<protein>
    <recommendedName>
        <fullName evidence="1">Glycosyl transferase family 1 domain-containing protein</fullName>
    </recommendedName>
</protein>
<dbReference type="Gene3D" id="3.40.50.2000">
    <property type="entry name" value="Glycogen Phosphorylase B"/>
    <property type="match status" value="2"/>
</dbReference>
<reference evidence="2" key="2">
    <citation type="submission" date="2020-09" db="EMBL/GenBank/DDBJ databases">
        <authorList>
            <person name="Sun Q."/>
            <person name="Zhou Y."/>
        </authorList>
    </citation>
    <scope>NUCLEOTIDE SEQUENCE</scope>
    <source>
        <strain evidence="2">CGMCC 1.15448</strain>
    </source>
</reference>
<dbReference type="Pfam" id="PF00534">
    <property type="entry name" value="Glycos_transf_1"/>
    <property type="match status" value="1"/>
</dbReference>
<reference evidence="2" key="1">
    <citation type="journal article" date="2014" name="Int. J. Syst. Evol. Microbiol.">
        <title>Complete genome sequence of Corynebacterium casei LMG S-19264T (=DSM 44701T), isolated from a smear-ripened cheese.</title>
        <authorList>
            <consortium name="US DOE Joint Genome Institute (JGI-PGF)"/>
            <person name="Walter F."/>
            <person name="Albersmeier A."/>
            <person name="Kalinowski J."/>
            <person name="Ruckert C."/>
        </authorList>
    </citation>
    <scope>NUCLEOTIDE SEQUENCE</scope>
    <source>
        <strain evidence="2">CGMCC 1.15448</strain>
    </source>
</reference>
<dbReference type="PANTHER" id="PTHR45947:SF3">
    <property type="entry name" value="SULFOQUINOVOSYL TRANSFERASE SQD2"/>
    <property type="match status" value="1"/>
</dbReference>
<dbReference type="Proteomes" id="UP000607559">
    <property type="component" value="Unassembled WGS sequence"/>
</dbReference>
<gene>
    <name evidence="2" type="ORF">GCM10011511_34880</name>
</gene>
<dbReference type="AlphaFoldDB" id="A0A8J2UF64"/>
<dbReference type="PANTHER" id="PTHR45947">
    <property type="entry name" value="SULFOQUINOVOSYL TRANSFERASE SQD2"/>
    <property type="match status" value="1"/>
</dbReference>